<dbReference type="EMBL" id="SRME01000004">
    <property type="protein sequence ID" value="TGG87504.1"/>
    <property type="molecule type" value="Genomic_DNA"/>
</dbReference>
<keyword evidence="5" id="KW-0547">Nucleotide-binding</keyword>
<keyword evidence="1" id="KW-0479">Metal-binding</keyword>
<dbReference type="GO" id="GO:0005524">
    <property type="term" value="F:ATP binding"/>
    <property type="evidence" value="ECO:0007669"/>
    <property type="project" value="UniProtKB-KW"/>
</dbReference>
<gene>
    <name evidence="5" type="ORF">E4650_07095</name>
</gene>
<dbReference type="AlphaFoldDB" id="A0A4Z0W133"/>
<dbReference type="PROSITE" id="PS50064">
    <property type="entry name" value="ZF_PARP_2"/>
    <property type="match status" value="1"/>
</dbReference>
<organism evidence="5 6">
    <name type="scientific">Geotoga petraea</name>
    <dbReference type="NCBI Taxonomy" id="28234"/>
    <lineage>
        <taxon>Bacteria</taxon>
        <taxon>Thermotogati</taxon>
        <taxon>Thermotogota</taxon>
        <taxon>Thermotogae</taxon>
        <taxon>Petrotogales</taxon>
        <taxon>Petrotogaceae</taxon>
        <taxon>Geotoga</taxon>
    </lineage>
</organism>
<dbReference type="GO" id="GO:0003677">
    <property type="term" value="F:DNA binding"/>
    <property type="evidence" value="ECO:0007669"/>
    <property type="project" value="InterPro"/>
</dbReference>
<dbReference type="RefSeq" id="WP_135402995.1">
    <property type="nucleotide sequence ID" value="NZ_SRME01000004.1"/>
</dbReference>
<proteinExistence type="predicted"/>
<dbReference type="Gene3D" id="3.40.50.300">
    <property type="entry name" value="P-loop containing nucleotide triphosphate hydrolases"/>
    <property type="match status" value="1"/>
</dbReference>
<reference evidence="5 6" key="1">
    <citation type="submission" date="2019-04" db="EMBL/GenBank/DDBJ databases">
        <title>Draft genome sequence data and analysis of a Fermenting Bacterium, Geotoga petraea strain HO-Geo1, isolated from heavy-oil petroleum reservoir in Russia.</title>
        <authorList>
            <person name="Grouzdev D.S."/>
            <person name="Semenova E.M."/>
            <person name="Sokolova D.S."/>
            <person name="Tourova T.P."/>
            <person name="Poltaraus A.B."/>
            <person name="Nazina T.N."/>
        </authorList>
    </citation>
    <scope>NUCLEOTIDE SEQUENCE [LARGE SCALE GENOMIC DNA]</scope>
    <source>
        <strain evidence="5 6">HO-Geo1</strain>
    </source>
</reference>
<evidence type="ECO:0000256" key="2">
    <source>
        <dbReference type="ARBA" id="ARBA00022833"/>
    </source>
</evidence>
<evidence type="ECO:0000256" key="1">
    <source>
        <dbReference type="ARBA" id="ARBA00022723"/>
    </source>
</evidence>
<feature type="domain" description="PARP-type" evidence="4">
    <location>
        <begin position="245"/>
        <end position="292"/>
    </location>
</feature>
<dbReference type="SUPFAM" id="SSF52540">
    <property type="entry name" value="P-loop containing nucleoside triphosphate hydrolases"/>
    <property type="match status" value="2"/>
</dbReference>
<keyword evidence="3" id="KW-0175">Coiled coil</keyword>
<name>A0A4Z0W133_9BACT</name>
<dbReference type="OrthoDB" id="9795565at2"/>
<dbReference type="Pfam" id="PF13166">
    <property type="entry name" value="AAA_13"/>
    <property type="match status" value="1"/>
</dbReference>
<protein>
    <submittedName>
        <fullName evidence="5">ATP-binding protein</fullName>
    </submittedName>
</protein>
<dbReference type="GO" id="GO:0008270">
    <property type="term" value="F:zinc ion binding"/>
    <property type="evidence" value="ECO:0007669"/>
    <property type="project" value="InterPro"/>
</dbReference>
<feature type="coiled-coil region" evidence="3">
    <location>
        <begin position="89"/>
        <end position="141"/>
    </location>
</feature>
<evidence type="ECO:0000259" key="4">
    <source>
        <dbReference type="PROSITE" id="PS50064"/>
    </source>
</evidence>
<dbReference type="Proteomes" id="UP000297288">
    <property type="component" value="Unassembled WGS sequence"/>
</dbReference>
<dbReference type="InterPro" id="IPR001510">
    <property type="entry name" value="Znf_PARP"/>
</dbReference>
<evidence type="ECO:0000313" key="6">
    <source>
        <dbReference type="Proteomes" id="UP000297288"/>
    </source>
</evidence>
<sequence length="722" mass="85203">MISKILLDNVATYKEVNFNPSKVNYIYGGNGTGKTTISKVIANENIYPYCEIEKDDTEIDICVYNRDFLKKNFSQSNSVKGIFTLGKNSKDAQEFIEMKKDELEKLKEKNNKFENSKEILEEEITKENQDFENKMWEIKKEYESEFREAFEGYMSSKKKFSEKCLGEFNNSSELLRFQDLVERKNLVFKKDVIKYEQISIINFEKLRELEQSEILSTPIIGKENSQFGMLIKKLKNSDWVNKGREYLKNSESQCPFCQQPINRDIIRKIEEFFDDSYKEQFGLINDFKEEYCTLIKTLINNLKELRTQDIEIIDLSILDEKIKIIEEKNKVNLMKINEKIDTPSNIIKLEKITDVIQEINTIITDFQKMIEKNNNLIENIKSEKNKLINQIWRFIVERNKNDIKRYKSSISGYKKGVKNINNKIKNNLEDSKAIDKEIKLKEAEITNTEHTKNEINKILKIFGFVGFKIENAEKEGKYKIIRNDGSPVEETLSEGEYNFITFLYFYQMIKGSTDPTGITRDKVIVIDDPVSSLDSNILFIVSSLVKNIVNDCNNGKNGIKQVLLFTHNVYFYKEVTFRGSNKELKKHEKFWIIKKIDELSKIEKHDENPIQTTYEMLWEEIRDKERINKVSVFNTLRRILEYYFNIIGGLDYEKCIHSFEGEDKLVCKALISWINDGSHFVNDDTMIYLDPESIEKYLKVFKMIFDNMGHISHYYMMMKIDY</sequence>
<dbReference type="InterPro" id="IPR026866">
    <property type="entry name" value="CR006_AAA"/>
</dbReference>
<accession>A0A4Z0W133</accession>
<dbReference type="InterPro" id="IPR027417">
    <property type="entry name" value="P-loop_NTPase"/>
</dbReference>
<comment type="caution">
    <text evidence="5">The sequence shown here is derived from an EMBL/GenBank/DDBJ whole genome shotgun (WGS) entry which is preliminary data.</text>
</comment>
<evidence type="ECO:0000313" key="5">
    <source>
        <dbReference type="EMBL" id="TGG87504.1"/>
    </source>
</evidence>
<evidence type="ECO:0000256" key="3">
    <source>
        <dbReference type="SAM" id="Coils"/>
    </source>
</evidence>
<keyword evidence="2" id="KW-0862">Zinc</keyword>
<keyword evidence="5" id="KW-0067">ATP-binding</keyword>